<evidence type="ECO:0000256" key="3">
    <source>
        <dbReference type="ARBA" id="ARBA00023125"/>
    </source>
</evidence>
<dbReference type="Gene3D" id="4.10.520.10">
    <property type="entry name" value="IHF-like DNA-binding proteins"/>
    <property type="match status" value="1"/>
</dbReference>
<dbReference type="PANTHER" id="PTHR33175">
    <property type="entry name" value="DNA-BINDING PROTEIN HU"/>
    <property type="match status" value="1"/>
</dbReference>
<reference evidence="5" key="1">
    <citation type="submission" date="2020-07" db="EMBL/GenBank/DDBJ databases">
        <title>Huge and variable diversity of episymbiotic CPR bacteria and DPANN archaea in groundwater ecosystems.</title>
        <authorList>
            <person name="He C.Y."/>
            <person name="Keren R."/>
            <person name="Whittaker M."/>
            <person name="Farag I.F."/>
            <person name="Doudna J."/>
            <person name="Cate J.H.D."/>
            <person name="Banfield J.F."/>
        </authorList>
    </citation>
    <scope>NUCLEOTIDE SEQUENCE</scope>
    <source>
        <strain evidence="5">NC_groundwater_1664_Pr3_B-0.1um_52_9</strain>
    </source>
</reference>
<dbReference type="GO" id="GO:0030527">
    <property type="term" value="F:structural constituent of chromatin"/>
    <property type="evidence" value="ECO:0007669"/>
    <property type="project" value="InterPro"/>
</dbReference>
<evidence type="ECO:0000313" key="5">
    <source>
        <dbReference type="EMBL" id="MBI5248248.1"/>
    </source>
</evidence>
<gene>
    <name evidence="5" type="ORF">HY912_02025</name>
</gene>
<evidence type="ECO:0000256" key="2">
    <source>
        <dbReference type="ARBA" id="ARBA00023067"/>
    </source>
</evidence>
<protein>
    <submittedName>
        <fullName evidence="5">HU family DNA-binding protein</fullName>
    </submittedName>
</protein>
<dbReference type="SUPFAM" id="SSF47729">
    <property type="entry name" value="IHF-like DNA-binding proteins"/>
    <property type="match status" value="1"/>
</dbReference>
<dbReference type="GO" id="GO:0030261">
    <property type="term" value="P:chromosome condensation"/>
    <property type="evidence" value="ECO:0007669"/>
    <property type="project" value="UniProtKB-KW"/>
</dbReference>
<dbReference type="Proteomes" id="UP000807825">
    <property type="component" value="Unassembled WGS sequence"/>
</dbReference>
<keyword evidence="2" id="KW-0226">DNA condensation</keyword>
<dbReference type="PANTHER" id="PTHR33175:SF3">
    <property type="entry name" value="DNA-BINDING PROTEIN HU-BETA"/>
    <property type="match status" value="1"/>
</dbReference>
<evidence type="ECO:0000256" key="1">
    <source>
        <dbReference type="ARBA" id="ARBA00010529"/>
    </source>
</evidence>
<organism evidence="5 6">
    <name type="scientific">Desulfomonile tiedjei</name>
    <dbReference type="NCBI Taxonomy" id="2358"/>
    <lineage>
        <taxon>Bacteria</taxon>
        <taxon>Pseudomonadati</taxon>
        <taxon>Thermodesulfobacteriota</taxon>
        <taxon>Desulfomonilia</taxon>
        <taxon>Desulfomonilales</taxon>
        <taxon>Desulfomonilaceae</taxon>
        <taxon>Desulfomonile</taxon>
    </lineage>
</organism>
<dbReference type="PRINTS" id="PR01727">
    <property type="entry name" value="DNABINDINGHU"/>
</dbReference>
<dbReference type="AlphaFoldDB" id="A0A9D6YYZ0"/>
<proteinExistence type="inferred from homology"/>
<dbReference type="EMBL" id="JACRDE010000055">
    <property type="protein sequence ID" value="MBI5248248.1"/>
    <property type="molecule type" value="Genomic_DNA"/>
</dbReference>
<name>A0A9D6YYZ0_9BACT</name>
<evidence type="ECO:0000313" key="6">
    <source>
        <dbReference type="Proteomes" id="UP000807825"/>
    </source>
</evidence>
<dbReference type="Pfam" id="PF00216">
    <property type="entry name" value="Bac_DNA_binding"/>
    <property type="match status" value="1"/>
</dbReference>
<dbReference type="GO" id="GO:0003677">
    <property type="term" value="F:DNA binding"/>
    <property type="evidence" value="ECO:0007669"/>
    <property type="project" value="UniProtKB-KW"/>
</dbReference>
<comment type="similarity">
    <text evidence="1 4">Belongs to the bacterial histone-like protein family.</text>
</comment>
<dbReference type="InterPro" id="IPR010992">
    <property type="entry name" value="IHF-like_DNA-bd_dom_sf"/>
</dbReference>
<keyword evidence="3 5" id="KW-0238">DNA-binding</keyword>
<sequence>MTKAELVARIAGEAGLTKKTADSVLKALVVAIHQSLKSKDGQIRISELGTFIVAERKARKGVNPQTKKRIKIPASRVPRFRAAKALKEAAKQAG</sequence>
<comment type="caution">
    <text evidence="5">The sequence shown here is derived from an EMBL/GenBank/DDBJ whole genome shotgun (WGS) entry which is preliminary data.</text>
</comment>
<evidence type="ECO:0000256" key="4">
    <source>
        <dbReference type="RuleBase" id="RU003939"/>
    </source>
</evidence>
<accession>A0A9D6YYZ0</accession>
<dbReference type="InterPro" id="IPR000119">
    <property type="entry name" value="Hist_DNA-bd"/>
</dbReference>
<dbReference type="CDD" id="cd13831">
    <property type="entry name" value="HU"/>
    <property type="match status" value="1"/>
</dbReference>
<dbReference type="SMART" id="SM00411">
    <property type="entry name" value="BHL"/>
    <property type="match status" value="1"/>
</dbReference>